<dbReference type="KEGG" id="tbg:TbgDal_VIII6570"/>
<name>C9ZWD0_TRYB9</name>
<evidence type="ECO:0000313" key="2">
    <source>
        <dbReference type="Proteomes" id="UP000002316"/>
    </source>
</evidence>
<dbReference type="RefSeq" id="XP_011775995.1">
    <property type="nucleotide sequence ID" value="XM_011777693.1"/>
</dbReference>
<dbReference type="EMBL" id="FN554971">
    <property type="protein sequence ID" value="CBH13719.1"/>
    <property type="molecule type" value="Genomic_DNA"/>
</dbReference>
<proteinExistence type="predicted"/>
<dbReference type="Proteomes" id="UP000002316">
    <property type="component" value="Chromosome 8"/>
</dbReference>
<gene>
    <name evidence="1" type="ORF">TbgDal_VIII6570</name>
</gene>
<evidence type="ECO:0000313" key="1">
    <source>
        <dbReference type="EMBL" id="CBH13719.1"/>
    </source>
</evidence>
<protein>
    <submittedName>
        <fullName evidence="1">Uncharacterized protein</fullName>
    </submittedName>
</protein>
<dbReference type="GeneID" id="23863887"/>
<accession>C9ZWD0</accession>
<sequence>MHTPSPVFAWWLQQHDHANKKNTECLKKGRQQGQCQLSSFPYTSFKSNNTEKKYTLTIDLVRTNKAMGVVVLGKNTTGPNFLTASRARKRPFSAPFQMFVYLCVGE</sequence>
<dbReference type="AlphaFoldDB" id="C9ZWD0"/>
<reference evidence="2" key="1">
    <citation type="journal article" date="2010" name="PLoS Negl. Trop. Dis.">
        <title>The genome sequence of Trypanosoma brucei gambiense, causative agent of chronic human african trypanosomiasis.</title>
        <authorList>
            <person name="Jackson A.P."/>
            <person name="Sanders M."/>
            <person name="Berry A."/>
            <person name="McQuillan J."/>
            <person name="Aslett M.A."/>
            <person name="Quail M.A."/>
            <person name="Chukualim B."/>
            <person name="Capewell P."/>
            <person name="MacLeod A."/>
            <person name="Melville S.E."/>
            <person name="Gibson W."/>
            <person name="Barry J.D."/>
            <person name="Berriman M."/>
            <person name="Hertz-Fowler C."/>
        </authorList>
    </citation>
    <scope>NUCLEOTIDE SEQUENCE [LARGE SCALE GENOMIC DNA]</scope>
    <source>
        <strain evidence="2">MHOM/CI/86/DAL972</strain>
    </source>
</reference>
<organism evidence="1 2">
    <name type="scientific">Trypanosoma brucei gambiense (strain MHOM/CI/86/DAL972)</name>
    <dbReference type="NCBI Taxonomy" id="679716"/>
    <lineage>
        <taxon>Eukaryota</taxon>
        <taxon>Discoba</taxon>
        <taxon>Euglenozoa</taxon>
        <taxon>Kinetoplastea</taxon>
        <taxon>Metakinetoplastina</taxon>
        <taxon>Trypanosomatida</taxon>
        <taxon>Trypanosomatidae</taxon>
        <taxon>Trypanosoma</taxon>
    </lineage>
</organism>